<evidence type="ECO:0000313" key="1">
    <source>
        <dbReference type="EMBL" id="MDN3710136.1"/>
    </source>
</evidence>
<organism evidence="1 2">
    <name type="scientific">Paenimyroides ceti</name>
    <dbReference type="NCBI Taxonomy" id="395087"/>
    <lineage>
        <taxon>Bacteria</taxon>
        <taxon>Pseudomonadati</taxon>
        <taxon>Bacteroidota</taxon>
        <taxon>Flavobacteriia</taxon>
        <taxon>Flavobacteriales</taxon>
        <taxon>Flavobacteriaceae</taxon>
        <taxon>Paenimyroides</taxon>
    </lineage>
</organism>
<dbReference type="Proteomes" id="UP001242368">
    <property type="component" value="Unassembled WGS sequence"/>
</dbReference>
<comment type="caution">
    <text evidence="1">The sequence shown here is derived from an EMBL/GenBank/DDBJ whole genome shotgun (WGS) entry which is preliminary data.</text>
</comment>
<dbReference type="EMBL" id="JAUFQU010000076">
    <property type="protein sequence ID" value="MDN3710136.1"/>
    <property type="molecule type" value="Genomic_DNA"/>
</dbReference>
<protein>
    <submittedName>
        <fullName evidence="1">Uncharacterized protein</fullName>
    </submittedName>
</protein>
<keyword evidence="2" id="KW-1185">Reference proteome</keyword>
<evidence type="ECO:0000313" key="2">
    <source>
        <dbReference type="Proteomes" id="UP001242368"/>
    </source>
</evidence>
<gene>
    <name evidence="1" type="ORF">QW060_24985</name>
</gene>
<sequence length="47" mass="5092">MTSLMISFYRRPADTGTETAYVKTIYKTAKASLSGDHTAAFLSGAFL</sequence>
<name>A0ABT8D2K5_9FLAO</name>
<proteinExistence type="predicted"/>
<reference evidence="2" key="1">
    <citation type="journal article" date="2019" name="Int. J. Syst. Evol. Microbiol.">
        <title>The Global Catalogue of Microorganisms (GCM) 10K type strain sequencing project: providing services to taxonomists for standard genome sequencing and annotation.</title>
        <authorList>
            <consortium name="The Broad Institute Genomics Platform"/>
            <consortium name="The Broad Institute Genome Sequencing Center for Infectious Disease"/>
            <person name="Wu L."/>
            <person name="Ma J."/>
        </authorList>
    </citation>
    <scope>NUCLEOTIDE SEQUENCE [LARGE SCALE GENOMIC DNA]</scope>
    <source>
        <strain evidence="2">CECT 7184</strain>
    </source>
</reference>
<accession>A0ABT8D2K5</accession>